<comment type="caution">
    <text evidence="2">The sequence shown here is derived from an EMBL/GenBank/DDBJ whole genome shotgun (WGS) entry which is preliminary data.</text>
</comment>
<dbReference type="Proteomes" id="UP000028868">
    <property type="component" value="Unassembled WGS sequence"/>
</dbReference>
<gene>
    <name evidence="2" type="ORF">BN983_02068</name>
</gene>
<organism evidence="2 3">
    <name type="scientific">Halobacillus karajensis</name>
    <dbReference type="NCBI Taxonomy" id="195088"/>
    <lineage>
        <taxon>Bacteria</taxon>
        <taxon>Bacillati</taxon>
        <taxon>Bacillota</taxon>
        <taxon>Bacilli</taxon>
        <taxon>Bacillales</taxon>
        <taxon>Bacillaceae</taxon>
        <taxon>Halobacillus</taxon>
    </lineage>
</organism>
<keyword evidence="3" id="KW-1185">Reference proteome</keyword>
<evidence type="ECO:0000256" key="1">
    <source>
        <dbReference type="SAM" id="MobiDB-lite"/>
    </source>
</evidence>
<reference evidence="2 3" key="2">
    <citation type="submission" date="2014-05" db="EMBL/GenBank/DDBJ databases">
        <title>Draft genome sequence of Halobacillus karajensis HK-03.</title>
        <authorList>
            <person name="Khelaifia S."/>
            <person name="Croce O."/>
            <person name="Lagier J.C."/>
            <person name="Raoult D."/>
        </authorList>
    </citation>
    <scope>NUCLEOTIDE SEQUENCE [LARGE SCALE GENOMIC DNA]</scope>
    <source>
        <strain evidence="2 3">HD-03</strain>
    </source>
</reference>
<evidence type="ECO:0000313" key="2">
    <source>
        <dbReference type="EMBL" id="CDQ23817.1"/>
    </source>
</evidence>
<dbReference type="EMBL" id="CCDI010000002">
    <property type="protein sequence ID" value="CDQ23817.1"/>
    <property type="molecule type" value="Genomic_DNA"/>
</dbReference>
<dbReference type="AlphaFoldDB" id="A0A024P642"/>
<accession>A0A024P642</accession>
<feature type="compositionally biased region" description="Basic and acidic residues" evidence="1">
    <location>
        <begin position="82"/>
        <end position="94"/>
    </location>
</feature>
<feature type="region of interest" description="Disordered" evidence="1">
    <location>
        <begin position="75"/>
        <end position="99"/>
    </location>
</feature>
<evidence type="ECO:0000313" key="3">
    <source>
        <dbReference type="Proteomes" id="UP000028868"/>
    </source>
</evidence>
<proteinExistence type="predicted"/>
<protein>
    <submittedName>
        <fullName evidence="2">Uncharacterized protein</fullName>
    </submittedName>
</protein>
<reference evidence="3" key="1">
    <citation type="submission" date="2014-03" db="EMBL/GenBank/DDBJ databases">
        <authorList>
            <person name="Urmite Genomes U."/>
        </authorList>
    </citation>
    <scope>NUCLEOTIDE SEQUENCE [LARGE SCALE GENOMIC DNA]</scope>
    <source>
        <strain evidence="3">HD-03</strain>
    </source>
</reference>
<name>A0A024P642_9BACI</name>
<sequence>MILPSRETNHSQTPRPHPLEIIVYFRNLCYIKKVTTEYIFDSGADKRPAYLLKREIGDNPMLSRNCIWERTGRPLFSGGNENGKDPASDDHKPGDLPVSASIIPYEDRRC</sequence>